<keyword evidence="4 5" id="KW-0704">Schiff base</keyword>
<comment type="catalytic activity">
    <reaction evidence="1 5">
        <text>3-dehydroquinate = 3-dehydroshikimate + H2O</text>
        <dbReference type="Rhea" id="RHEA:21096"/>
        <dbReference type="ChEBI" id="CHEBI:15377"/>
        <dbReference type="ChEBI" id="CHEBI:16630"/>
        <dbReference type="ChEBI" id="CHEBI:32364"/>
        <dbReference type="EC" id="4.2.1.10"/>
    </reaction>
</comment>
<comment type="pathway">
    <text evidence="5">Metabolic intermediate biosynthesis; chorismate biosynthesis; chorismate from D-erythrose 4-phosphate and phosphoenolpyruvate: step 3/7.</text>
</comment>
<comment type="caution">
    <text evidence="6">The sequence shown here is derived from an EMBL/GenBank/DDBJ whole genome shotgun (WGS) entry which is preliminary data.</text>
</comment>
<dbReference type="AlphaFoldDB" id="A0A3D8TTE1"/>
<dbReference type="HAMAP" id="MF_00214">
    <property type="entry name" value="AroD"/>
    <property type="match status" value="1"/>
</dbReference>
<evidence type="ECO:0000256" key="2">
    <source>
        <dbReference type="ARBA" id="ARBA00023141"/>
    </source>
</evidence>
<evidence type="ECO:0000313" key="7">
    <source>
        <dbReference type="Proteomes" id="UP000257055"/>
    </source>
</evidence>
<dbReference type="UniPathway" id="UPA00053">
    <property type="reaction ID" value="UER00086"/>
</dbReference>
<feature type="binding site" evidence="5">
    <location>
        <position position="82"/>
    </location>
    <ligand>
        <name>3-dehydroquinate</name>
        <dbReference type="ChEBI" id="CHEBI:32364"/>
    </ligand>
</feature>
<dbReference type="EMBL" id="LARY01000001">
    <property type="protein sequence ID" value="RDX02059.1"/>
    <property type="molecule type" value="Genomic_DNA"/>
</dbReference>
<dbReference type="InterPro" id="IPR013785">
    <property type="entry name" value="Aldolase_TIM"/>
</dbReference>
<dbReference type="InterPro" id="IPR001381">
    <property type="entry name" value="DHquinase_I"/>
</dbReference>
<comment type="function">
    <text evidence="5">Involved in the third step of the chorismate pathway, which leads to the biosynthesis of aromatic amino acids. Catalyzes the cis-dehydration of 3-dehydroquinate (DHQ) and introduces the first double bond of the aromatic ring to yield 3-dehydroshikimate.</text>
</comment>
<dbReference type="EC" id="4.2.1.10" evidence="5"/>
<gene>
    <name evidence="5" type="primary">aroD</name>
    <name evidence="6" type="ORF">UR08_00500</name>
</gene>
<dbReference type="NCBIfam" id="TIGR01093">
    <property type="entry name" value="aroD"/>
    <property type="match status" value="1"/>
</dbReference>
<sequence length="253" mass="27998">METVKVKQMEIGSGKPKICVPLVGKTIADLKREAKLAASLGIDFVEWRADYFAKVMDLETVKWALREFKPFLNGLPLLFTFRSKAEGGETEITESFYFELNQAIIRTKEVDLIDLELFHEERHVNRLISEAHQAGIKVVMSSHDFKKTPLKDELLKRLKRMEALGADVTKIAVMPQDGTDTLALLDTAAVMNQEAKVPFIAIAMGELGVLSRLSGRFSGSAVTYAAAEENSAPGQISIAMTKQILKALGEQDV</sequence>
<evidence type="ECO:0000256" key="4">
    <source>
        <dbReference type="ARBA" id="ARBA00023270"/>
    </source>
</evidence>
<feature type="binding site" evidence="5">
    <location>
        <position position="231"/>
    </location>
    <ligand>
        <name>3-dehydroquinate</name>
        <dbReference type="ChEBI" id="CHEBI:32364"/>
    </ligand>
</feature>
<comment type="similarity">
    <text evidence="5">Belongs to the type-I 3-dehydroquinase family.</text>
</comment>
<feature type="binding site" evidence="5">
    <location>
        <position position="235"/>
    </location>
    <ligand>
        <name>3-dehydroquinate</name>
        <dbReference type="ChEBI" id="CHEBI:32364"/>
    </ligand>
</feature>
<comment type="subunit">
    <text evidence="5">Homodimer.</text>
</comment>
<proteinExistence type="inferred from homology"/>
<feature type="active site" description="Proton donor/acceptor" evidence="5">
    <location>
        <position position="143"/>
    </location>
</feature>
<dbReference type="GO" id="GO:0008652">
    <property type="term" value="P:amino acid biosynthetic process"/>
    <property type="evidence" value="ECO:0007669"/>
    <property type="project" value="UniProtKB-KW"/>
</dbReference>
<dbReference type="GO" id="GO:0009423">
    <property type="term" value="P:chorismate biosynthetic process"/>
    <property type="evidence" value="ECO:0007669"/>
    <property type="project" value="UniProtKB-UniRule"/>
</dbReference>
<dbReference type="Gene3D" id="3.20.20.70">
    <property type="entry name" value="Aldolase class I"/>
    <property type="match status" value="1"/>
</dbReference>
<dbReference type="RefSeq" id="WP_115751720.1">
    <property type="nucleotide sequence ID" value="NZ_LARY01000001.1"/>
</dbReference>
<feature type="binding site" evidence="5">
    <location>
        <begin position="46"/>
        <end position="48"/>
    </location>
    <ligand>
        <name>3-dehydroquinate</name>
        <dbReference type="ChEBI" id="CHEBI:32364"/>
    </ligand>
</feature>
<feature type="binding site" evidence="5">
    <location>
        <position position="212"/>
    </location>
    <ligand>
        <name>3-dehydroquinate</name>
        <dbReference type="ChEBI" id="CHEBI:32364"/>
    </ligand>
</feature>
<dbReference type="Proteomes" id="UP000257055">
    <property type="component" value="Unassembled WGS sequence"/>
</dbReference>
<keyword evidence="3 5" id="KW-0456">Lyase</keyword>
<dbReference type="GO" id="GO:0003855">
    <property type="term" value="F:3-dehydroquinate dehydratase activity"/>
    <property type="evidence" value="ECO:0007669"/>
    <property type="project" value="UniProtKB-UniRule"/>
</dbReference>
<keyword evidence="7" id="KW-1185">Reference proteome</keyword>
<keyword evidence="2 5" id="KW-0057">Aromatic amino acid biosynthesis</keyword>
<name>A0A3D8TTE1_9LIST</name>
<evidence type="ECO:0000256" key="5">
    <source>
        <dbReference type="HAMAP-Rule" id="MF_00214"/>
    </source>
</evidence>
<dbReference type="PANTHER" id="PTHR43699:SF1">
    <property type="entry name" value="3-DEHYDROQUINATE DEHYDRATASE"/>
    <property type="match status" value="1"/>
</dbReference>
<evidence type="ECO:0000313" key="6">
    <source>
        <dbReference type="EMBL" id="RDX02059.1"/>
    </source>
</evidence>
<protein>
    <recommendedName>
        <fullName evidence="5">3-dehydroquinate dehydratase</fullName>
        <shortName evidence="5">3-dehydroquinase</shortName>
        <ecNumber evidence="5">4.2.1.10</ecNumber>
    </recommendedName>
    <alternativeName>
        <fullName evidence="5">Type I DHQase</fullName>
    </alternativeName>
    <alternativeName>
        <fullName evidence="5">Type I dehydroquinase</fullName>
        <shortName evidence="5">DHQ1</shortName>
    </alternativeName>
</protein>
<dbReference type="PANTHER" id="PTHR43699">
    <property type="entry name" value="3-DEHYDROQUINATE DEHYDRATASE"/>
    <property type="match status" value="1"/>
</dbReference>
<organism evidence="6 7">
    <name type="scientific">Listeria kieliensis</name>
    <dbReference type="NCBI Taxonomy" id="1621700"/>
    <lineage>
        <taxon>Bacteria</taxon>
        <taxon>Bacillati</taxon>
        <taxon>Bacillota</taxon>
        <taxon>Bacilli</taxon>
        <taxon>Bacillales</taxon>
        <taxon>Listeriaceae</taxon>
        <taxon>Listeria</taxon>
    </lineage>
</organism>
<dbReference type="CDD" id="cd00502">
    <property type="entry name" value="DHQase_I"/>
    <property type="match status" value="1"/>
</dbReference>
<comment type="caution">
    <text evidence="5">Lacks conserved residue(s) required for the propagation of feature annotation.</text>
</comment>
<dbReference type="Pfam" id="PF01487">
    <property type="entry name" value="DHquinase_I"/>
    <property type="match status" value="1"/>
</dbReference>
<accession>A0A3D8TTE1</accession>
<keyword evidence="5" id="KW-0028">Amino-acid biosynthesis</keyword>
<evidence type="ECO:0000256" key="1">
    <source>
        <dbReference type="ARBA" id="ARBA00001864"/>
    </source>
</evidence>
<evidence type="ECO:0000256" key="3">
    <source>
        <dbReference type="ARBA" id="ARBA00023239"/>
    </source>
</evidence>
<dbReference type="GO" id="GO:0046279">
    <property type="term" value="P:3,4-dihydroxybenzoate biosynthetic process"/>
    <property type="evidence" value="ECO:0007669"/>
    <property type="project" value="UniProtKB-ARBA"/>
</dbReference>
<feature type="active site" description="Schiff-base intermediate with substrate" evidence="5">
    <location>
        <position position="170"/>
    </location>
</feature>
<dbReference type="FunFam" id="3.20.20.70:FF:000047">
    <property type="entry name" value="3-dehydroquinate dehydratase"/>
    <property type="match status" value="1"/>
</dbReference>
<reference evidence="7" key="1">
    <citation type="submission" date="2015-04" db="EMBL/GenBank/DDBJ databases">
        <authorList>
            <person name="Schardt J."/>
            <person name="Mueller-Herbst S."/>
            <person name="Scherer S."/>
            <person name="Huptas C."/>
        </authorList>
    </citation>
    <scope>NUCLEOTIDE SEQUENCE [LARGE SCALE GENOMIC DNA]</scope>
    <source>
        <strain evidence="7">Kiel-L1</strain>
    </source>
</reference>
<dbReference type="InterPro" id="IPR050146">
    <property type="entry name" value="Type-I_3-dehydroquinase"/>
</dbReference>
<dbReference type="SUPFAM" id="SSF51569">
    <property type="entry name" value="Aldolase"/>
    <property type="match status" value="1"/>
</dbReference>
<dbReference type="GO" id="GO:0009073">
    <property type="term" value="P:aromatic amino acid family biosynthetic process"/>
    <property type="evidence" value="ECO:0007669"/>
    <property type="project" value="UniProtKB-KW"/>
</dbReference>